<sequence length="64" mass="6623">MVSDVSRVSPAIPGEPHRMVCVVPRSSGFDVGGASFLDWRGAHSVRRYSGPGVAVSGEVIGVPS</sequence>
<accession>X8DWT6</accession>
<proteinExistence type="predicted"/>
<organism evidence="1 2">
    <name type="scientific">Mycobacteroides abscessus subsp. bolletii 1513</name>
    <dbReference type="NCBI Taxonomy" id="1299321"/>
    <lineage>
        <taxon>Bacteria</taxon>
        <taxon>Bacillati</taxon>
        <taxon>Actinomycetota</taxon>
        <taxon>Actinomycetes</taxon>
        <taxon>Mycobacteriales</taxon>
        <taxon>Mycobacteriaceae</taxon>
        <taxon>Mycobacteroides</taxon>
        <taxon>Mycobacteroides abscessus</taxon>
    </lineage>
</organism>
<name>X8DWT6_9MYCO</name>
<dbReference type="EMBL" id="JAOJ01000002">
    <property type="protein sequence ID" value="EUA72025.1"/>
    <property type="molecule type" value="Genomic_DNA"/>
</dbReference>
<protein>
    <submittedName>
        <fullName evidence="1">Uncharacterized protein</fullName>
    </submittedName>
</protein>
<dbReference type="Proteomes" id="UP000023351">
    <property type="component" value="Unassembled WGS sequence"/>
</dbReference>
<comment type="caution">
    <text evidence="1">The sequence shown here is derived from an EMBL/GenBank/DDBJ whole genome shotgun (WGS) entry which is preliminary data.</text>
</comment>
<evidence type="ECO:0000313" key="1">
    <source>
        <dbReference type="EMBL" id="EUA72025.1"/>
    </source>
</evidence>
<evidence type="ECO:0000313" key="2">
    <source>
        <dbReference type="Proteomes" id="UP000023351"/>
    </source>
</evidence>
<dbReference type="PATRIC" id="fig|1299321.3.peg.2806"/>
<reference evidence="1 2" key="1">
    <citation type="submission" date="2013-12" db="EMBL/GenBank/DDBJ databases">
        <authorList>
            <person name="Zelazny A."/>
            <person name="Olivier K."/>
            <person name="Holland S."/>
            <person name="Lenaerts A."/>
            <person name="Ordway D."/>
            <person name="DeGroote M.A."/>
            <person name="Parker T."/>
            <person name="Sizemore C."/>
            <person name="Tallon L.J."/>
            <person name="Sadzewicz L.K."/>
            <person name="Sengamalay N."/>
            <person name="Fraser C.M."/>
            <person name="Hine E."/>
            <person name="Shefchek K.A."/>
            <person name="Das S.P."/>
            <person name="Tettelin H."/>
        </authorList>
    </citation>
    <scope>NUCLEOTIDE SEQUENCE [LARGE SCALE GENOMIC DNA]</scope>
    <source>
        <strain evidence="1 2">1513</strain>
    </source>
</reference>
<gene>
    <name evidence="1" type="ORF">I540_2893</name>
</gene>
<dbReference type="AlphaFoldDB" id="X8DWT6"/>